<feature type="compositionally biased region" description="Basic and acidic residues" evidence="1">
    <location>
        <begin position="122"/>
        <end position="153"/>
    </location>
</feature>
<gene>
    <name evidence="2" type="ORF">H1011_01150</name>
</gene>
<feature type="region of interest" description="Disordered" evidence="1">
    <location>
        <begin position="122"/>
        <end position="159"/>
    </location>
</feature>
<dbReference type="EMBL" id="DVAD01000007">
    <property type="protein sequence ID" value="HIJ99414.1"/>
    <property type="molecule type" value="Genomic_DNA"/>
</dbReference>
<protein>
    <submittedName>
        <fullName evidence="2">Uncharacterized protein</fullName>
    </submittedName>
</protein>
<evidence type="ECO:0000256" key="1">
    <source>
        <dbReference type="SAM" id="MobiDB-lite"/>
    </source>
</evidence>
<proteinExistence type="predicted"/>
<name>A0A832V3R6_9ARCH</name>
<accession>A0A832V3R6</accession>
<keyword evidence="3" id="KW-1185">Reference proteome</keyword>
<sequence length="159" mass="17969">MIAETKKDGRGRPVGSPIREKIKQILGALGCAYGYKIHKIYLLAFEPLEARQIYYHLKKGVQQDEFKEYGIEKIQGNYTWGSTSTRKYYSLDPTVVVEIPDSVFSAMRVLGLKYKETPEDSNKVVIKESDSSEKVSVDKDGGKNKVDDSDVSRPHKTYG</sequence>
<comment type="caution">
    <text evidence="2">The sequence shown here is derived from an EMBL/GenBank/DDBJ whole genome shotgun (WGS) entry which is preliminary data.</text>
</comment>
<reference evidence="2 3" key="1">
    <citation type="journal article" name="Nat. Commun.">
        <title>Undinarchaeota illuminate DPANN phylogeny and the impact of gene transfer on archaeal evolution.</title>
        <authorList>
            <person name="Dombrowski N."/>
            <person name="Williams T.A."/>
            <person name="Sun J."/>
            <person name="Woodcroft B.J."/>
            <person name="Lee J.H."/>
            <person name="Minh B.Q."/>
            <person name="Rinke C."/>
            <person name="Spang A."/>
        </authorList>
    </citation>
    <scope>NUCLEOTIDE SEQUENCE [LARGE SCALE GENOMIC DNA]</scope>
    <source>
        <strain evidence="2">MAG_bin17</strain>
    </source>
</reference>
<evidence type="ECO:0000313" key="2">
    <source>
        <dbReference type="EMBL" id="HIJ99414.1"/>
    </source>
</evidence>
<evidence type="ECO:0000313" key="3">
    <source>
        <dbReference type="Proteomes" id="UP000604391"/>
    </source>
</evidence>
<dbReference type="AlphaFoldDB" id="A0A832V3R6"/>
<dbReference type="Proteomes" id="UP000604391">
    <property type="component" value="Unassembled WGS sequence"/>
</dbReference>
<organism evidence="2 3">
    <name type="scientific">Candidatus Undinarchaeum marinum</name>
    <dbReference type="NCBI Taxonomy" id="2756141"/>
    <lineage>
        <taxon>Archaea</taxon>
        <taxon>Candidatus Undinarchaeota</taxon>
        <taxon>Candidatus Undinarchaeia</taxon>
        <taxon>Candidatus Undinarchaeales</taxon>
        <taxon>Candidatus Undinarchaeaceae</taxon>
        <taxon>Candidatus Undinarchaeum</taxon>
    </lineage>
</organism>